<evidence type="ECO:0000313" key="6">
    <source>
        <dbReference type="Proteomes" id="UP000287651"/>
    </source>
</evidence>
<dbReference type="EMBL" id="AMZH03017445">
    <property type="protein sequence ID" value="RRT42998.1"/>
    <property type="molecule type" value="Genomic_DNA"/>
</dbReference>
<accession>A0A426XU13</accession>
<gene>
    <name evidence="5" type="ORF">B296_00035731</name>
</gene>
<dbReference type="PROSITE" id="PS51050">
    <property type="entry name" value="ZF_CW"/>
    <property type="match status" value="1"/>
</dbReference>
<evidence type="ECO:0000256" key="2">
    <source>
        <dbReference type="ARBA" id="ARBA00022771"/>
    </source>
</evidence>
<sequence length="87" mass="10147">MNAFHFLIQAYKRVGGQVHNADMGRGVIGVIDVTNLMKKVDERYKPDHDWVQCNKCRKWRILSSDFNCVSLPPEWFVSCSFFTFCIT</sequence>
<organism evidence="5 6">
    <name type="scientific">Ensete ventricosum</name>
    <name type="common">Abyssinian banana</name>
    <name type="synonym">Musa ensete</name>
    <dbReference type="NCBI Taxonomy" id="4639"/>
    <lineage>
        <taxon>Eukaryota</taxon>
        <taxon>Viridiplantae</taxon>
        <taxon>Streptophyta</taxon>
        <taxon>Embryophyta</taxon>
        <taxon>Tracheophyta</taxon>
        <taxon>Spermatophyta</taxon>
        <taxon>Magnoliopsida</taxon>
        <taxon>Liliopsida</taxon>
        <taxon>Zingiberales</taxon>
        <taxon>Musaceae</taxon>
        <taxon>Ensete</taxon>
    </lineage>
</organism>
<keyword evidence="3" id="KW-0862">Zinc</keyword>
<dbReference type="AlphaFoldDB" id="A0A426XU13"/>
<evidence type="ECO:0000256" key="1">
    <source>
        <dbReference type="ARBA" id="ARBA00022723"/>
    </source>
</evidence>
<evidence type="ECO:0000313" key="5">
    <source>
        <dbReference type="EMBL" id="RRT42998.1"/>
    </source>
</evidence>
<comment type="caution">
    <text evidence="5">The sequence shown here is derived from an EMBL/GenBank/DDBJ whole genome shotgun (WGS) entry which is preliminary data.</text>
</comment>
<dbReference type="GO" id="GO:0008270">
    <property type="term" value="F:zinc ion binding"/>
    <property type="evidence" value="ECO:0007669"/>
    <property type="project" value="UniProtKB-KW"/>
</dbReference>
<keyword evidence="2" id="KW-0863">Zinc-finger</keyword>
<dbReference type="InterPro" id="IPR011124">
    <property type="entry name" value="Znf_CW"/>
</dbReference>
<protein>
    <recommendedName>
        <fullName evidence="4">CW-type domain-containing protein</fullName>
    </recommendedName>
</protein>
<dbReference type="Proteomes" id="UP000287651">
    <property type="component" value="Unassembled WGS sequence"/>
</dbReference>
<keyword evidence="1" id="KW-0479">Metal-binding</keyword>
<evidence type="ECO:0000256" key="3">
    <source>
        <dbReference type="ARBA" id="ARBA00022833"/>
    </source>
</evidence>
<evidence type="ECO:0000259" key="4">
    <source>
        <dbReference type="PROSITE" id="PS51050"/>
    </source>
</evidence>
<dbReference type="Gene3D" id="3.30.40.100">
    <property type="match status" value="1"/>
</dbReference>
<reference evidence="5 6" key="1">
    <citation type="journal article" date="2014" name="Agronomy (Basel)">
        <title>A Draft Genome Sequence for Ensete ventricosum, the Drought-Tolerant Tree Against Hunger.</title>
        <authorList>
            <person name="Harrison J."/>
            <person name="Moore K.A."/>
            <person name="Paszkiewicz K."/>
            <person name="Jones T."/>
            <person name="Grant M."/>
            <person name="Ambacheew D."/>
            <person name="Muzemil S."/>
            <person name="Studholme D.J."/>
        </authorList>
    </citation>
    <scope>NUCLEOTIDE SEQUENCE [LARGE SCALE GENOMIC DNA]</scope>
</reference>
<name>A0A426XU13_ENSVE</name>
<proteinExistence type="predicted"/>
<feature type="domain" description="CW-type" evidence="4">
    <location>
        <begin position="44"/>
        <end position="87"/>
    </location>
</feature>
<dbReference type="Pfam" id="PF07496">
    <property type="entry name" value="zf-CW"/>
    <property type="match status" value="1"/>
</dbReference>